<proteinExistence type="predicted"/>
<dbReference type="RefSeq" id="WP_377745057.1">
    <property type="nucleotide sequence ID" value="NZ_JBHRXJ010000010.1"/>
</dbReference>
<sequence>MGLMDRFLGAGSAVTSVANAATGVAEVFRENTTRRMELDEEAYARAMAQLSGEFAAAPRGWFDGMMNGLNRLPRPVMTLGTVGLFVYAMIEPEGFGLRMENLNLVPEPLWWLLGAVISFYFGAREAHYFRSRPVIRAAPRAQSAATTPIATPIATLAPEAAPVSATNADPFADNAALRDWAAANAAR</sequence>
<dbReference type="InterPro" id="IPR021497">
    <property type="entry name" value="GTA_holin_3TM"/>
</dbReference>
<protein>
    <submittedName>
        <fullName evidence="1">Holin family protein</fullName>
    </submittedName>
</protein>
<evidence type="ECO:0000313" key="1">
    <source>
        <dbReference type="EMBL" id="MFC3529190.1"/>
    </source>
</evidence>
<organism evidence="1 2">
    <name type="scientific">Paracoccus mangrovi</name>
    <dbReference type="NCBI Taxonomy" id="1715645"/>
    <lineage>
        <taxon>Bacteria</taxon>
        <taxon>Pseudomonadati</taxon>
        <taxon>Pseudomonadota</taxon>
        <taxon>Alphaproteobacteria</taxon>
        <taxon>Rhodobacterales</taxon>
        <taxon>Paracoccaceae</taxon>
        <taxon>Paracoccus</taxon>
    </lineage>
</organism>
<accession>A0ABV7R4S9</accession>
<reference evidence="2" key="1">
    <citation type="journal article" date="2019" name="Int. J. Syst. Evol. Microbiol.">
        <title>The Global Catalogue of Microorganisms (GCM) 10K type strain sequencing project: providing services to taxonomists for standard genome sequencing and annotation.</title>
        <authorList>
            <consortium name="The Broad Institute Genomics Platform"/>
            <consortium name="The Broad Institute Genome Sequencing Center for Infectious Disease"/>
            <person name="Wu L."/>
            <person name="Ma J."/>
        </authorList>
    </citation>
    <scope>NUCLEOTIDE SEQUENCE [LARGE SCALE GENOMIC DNA]</scope>
    <source>
        <strain evidence="2">KCTC 42899</strain>
    </source>
</reference>
<comment type="caution">
    <text evidence="1">The sequence shown here is derived from an EMBL/GenBank/DDBJ whole genome shotgun (WGS) entry which is preliminary data.</text>
</comment>
<gene>
    <name evidence="1" type="ORF">ACFOMH_13495</name>
</gene>
<dbReference type="EMBL" id="JBHRXJ010000010">
    <property type="protein sequence ID" value="MFC3529190.1"/>
    <property type="molecule type" value="Genomic_DNA"/>
</dbReference>
<evidence type="ECO:0000313" key="2">
    <source>
        <dbReference type="Proteomes" id="UP001595721"/>
    </source>
</evidence>
<name>A0ABV7R4S9_9RHOB</name>
<dbReference type="Proteomes" id="UP001595721">
    <property type="component" value="Unassembled WGS sequence"/>
</dbReference>
<dbReference type="Pfam" id="PF11351">
    <property type="entry name" value="GTA_holin_3TM"/>
    <property type="match status" value="1"/>
</dbReference>
<keyword evidence="2" id="KW-1185">Reference proteome</keyword>